<proteinExistence type="predicted"/>
<evidence type="ECO:0000313" key="11">
    <source>
        <dbReference type="Proteomes" id="UP001523550"/>
    </source>
</evidence>
<dbReference type="PANTHER" id="PTHR32552">
    <property type="entry name" value="FERRICHROME IRON RECEPTOR-RELATED"/>
    <property type="match status" value="1"/>
</dbReference>
<organism evidence="10 11">
    <name type="scientific">Natronospira proteinivora</name>
    <dbReference type="NCBI Taxonomy" id="1807133"/>
    <lineage>
        <taxon>Bacteria</taxon>
        <taxon>Pseudomonadati</taxon>
        <taxon>Pseudomonadota</taxon>
        <taxon>Gammaproteobacteria</taxon>
        <taxon>Natronospirales</taxon>
        <taxon>Natronospiraceae</taxon>
        <taxon>Natronospira</taxon>
    </lineage>
</organism>
<keyword evidence="11" id="KW-1185">Reference proteome</keyword>
<name>A0ABT1G8F4_9GAMM</name>
<feature type="domain" description="TonB-dependent receptor-like beta-barrel" evidence="9">
    <location>
        <begin position="216"/>
        <end position="609"/>
    </location>
</feature>
<dbReference type="InterPro" id="IPR000531">
    <property type="entry name" value="Beta-barrel_TonB"/>
</dbReference>
<protein>
    <submittedName>
        <fullName evidence="10">Iron complex outermembrane receptor protein</fullName>
    </submittedName>
</protein>
<dbReference type="InterPro" id="IPR036942">
    <property type="entry name" value="Beta-barrel_TonB_sf"/>
</dbReference>
<keyword evidence="3" id="KW-1134">Transmembrane beta strand</keyword>
<dbReference type="EMBL" id="JALJYF010000002">
    <property type="protein sequence ID" value="MCP1727575.1"/>
    <property type="molecule type" value="Genomic_DNA"/>
</dbReference>
<evidence type="ECO:0000256" key="6">
    <source>
        <dbReference type="ARBA" id="ARBA00023136"/>
    </source>
</evidence>
<dbReference type="SUPFAM" id="SSF56935">
    <property type="entry name" value="Porins"/>
    <property type="match status" value="1"/>
</dbReference>
<evidence type="ECO:0000256" key="4">
    <source>
        <dbReference type="ARBA" id="ARBA00022692"/>
    </source>
</evidence>
<sequence>MRQIFAVLFVVHLVSFSDSVQAGQSDPAEENPVTTAGDAFGTSIGGESIGLYQAGNVRGFSPVDAGNVRVGGLYFDQLSAFTGRLVSGTTIRVGPTTLADPFSAPTGIADVRIRTPEQQPDFRIAPQVNSNGGRQIELDAQLPLEDDRLNVGLGIGQYEHRYSEGGDSSVTSIAVIPHWQPAEGVEVMPFWSYTDTRDMDVSLTIHVDDDHLPPEISRHRYASQRWATTDRTRANYGVLAGASVGRWTLRSGLFRSIEKPLRSFSVQFRETDSEGRAERTVIANPSQRFGSTSGEIRLSRGFEAADANHQLHLSLRGREQSRRYGGSDQVNLGPGQIGSEAPVPEPQLQFGDQTLDEVQQWTAGVAYQGHWPGVAEVSVGLQRADYRKQVVPPEGALPSSIETPWLYNASGILEIDSSLALYANYSRGLEESPVAPEVAANRDEAPPALRTEQTDFGLHWQTERGLQLIAGVFQIDKPYFAMDAEDIFRQLGKQRHEGVELSLSGEPLPGLTLVTGATLMDPVVTTDTFEAETIGERPVGTARHQVIADLNYRLRSLPALSLDVSAEYSGRRMANLENTLKVSGTTVVNLGARYRFRWNDKSGFLRLRLSNAFDDFSWEVRGDSAFAYNSPRQVTLRATMDF</sequence>
<evidence type="ECO:0000256" key="8">
    <source>
        <dbReference type="SAM" id="SignalP"/>
    </source>
</evidence>
<evidence type="ECO:0000256" key="3">
    <source>
        <dbReference type="ARBA" id="ARBA00022452"/>
    </source>
</evidence>
<evidence type="ECO:0000313" key="10">
    <source>
        <dbReference type="EMBL" id="MCP1727575.1"/>
    </source>
</evidence>
<comment type="subcellular location">
    <subcellularLocation>
        <location evidence="1">Cell outer membrane</location>
        <topology evidence="1">Multi-pass membrane protein</topology>
    </subcellularLocation>
</comment>
<feature type="chain" id="PRO_5045956348" evidence="8">
    <location>
        <begin position="23"/>
        <end position="642"/>
    </location>
</feature>
<evidence type="ECO:0000259" key="9">
    <source>
        <dbReference type="Pfam" id="PF00593"/>
    </source>
</evidence>
<keyword evidence="7" id="KW-0998">Cell outer membrane</keyword>
<feature type="signal peptide" evidence="8">
    <location>
        <begin position="1"/>
        <end position="22"/>
    </location>
</feature>
<dbReference type="InterPro" id="IPR039426">
    <property type="entry name" value="TonB-dep_rcpt-like"/>
</dbReference>
<keyword evidence="8" id="KW-0732">Signal</keyword>
<evidence type="ECO:0000256" key="1">
    <source>
        <dbReference type="ARBA" id="ARBA00004571"/>
    </source>
</evidence>
<dbReference type="RefSeq" id="WP_253447980.1">
    <property type="nucleotide sequence ID" value="NZ_JALJYF010000002.1"/>
</dbReference>
<keyword evidence="10" id="KW-0675">Receptor</keyword>
<comment type="caution">
    <text evidence="10">The sequence shown here is derived from an EMBL/GenBank/DDBJ whole genome shotgun (WGS) entry which is preliminary data.</text>
</comment>
<evidence type="ECO:0000256" key="5">
    <source>
        <dbReference type="ARBA" id="ARBA00023077"/>
    </source>
</evidence>
<keyword evidence="2" id="KW-0813">Transport</keyword>
<evidence type="ECO:0000256" key="7">
    <source>
        <dbReference type="ARBA" id="ARBA00023237"/>
    </source>
</evidence>
<dbReference type="Pfam" id="PF00593">
    <property type="entry name" value="TonB_dep_Rec_b-barrel"/>
    <property type="match status" value="1"/>
</dbReference>
<evidence type="ECO:0000256" key="2">
    <source>
        <dbReference type="ARBA" id="ARBA00022448"/>
    </source>
</evidence>
<dbReference type="Gene3D" id="2.40.170.20">
    <property type="entry name" value="TonB-dependent receptor, beta-barrel domain"/>
    <property type="match status" value="1"/>
</dbReference>
<reference evidence="10 11" key="1">
    <citation type="submission" date="2022-03" db="EMBL/GenBank/DDBJ databases">
        <title>Genomic Encyclopedia of Type Strains, Phase III (KMG-III): the genomes of soil and plant-associated and newly described type strains.</title>
        <authorList>
            <person name="Whitman W."/>
        </authorList>
    </citation>
    <scope>NUCLEOTIDE SEQUENCE [LARGE SCALE GENOMIC DNA]</scope>
    <source>
        <strain evidence="10 11">BSker1</strain>
    </source>
</reference>
<gene>
    <name evidence="10" type="ORF">J2T60_001575</name>
</gene>
<keyword evidence="6" id="KW-0472">Membrane</keyword>
<dbReference type="Proteomes" id="UP001523550">
    <property type="component" value="Unassembled WGS sequence"/>
</dbReference>
<accession>A0ABT1G8F4</accession>
<keyword evidence="5" id="KW-0798">TonB box</keyword>
<keyword evidence="4" id="KW-0812">Transmembrane</keyword>
<dbReference type="PANTHER" id="PTHR32552:SF82">
    <property type="entry name" value="FCUA PROTEIN"/>
    <property type="match status" value="1"/>
</dbReference>